<accession>I4EJI6</accession>
<organism evidence="1 2">
    <name type="scientific">Nitrolancea hollandica Lb</name>
    <dbReference type="NCBI Taxonomy" id="1129897"/>
    <lineage>
        <taxon>Bacteria</taxon>
        <taxon>Pseudomonadati</taxon>
        <taxon>Thermomicrobiota</taxon>
        <taxon>Thermomicrobia</taxon>
        <taxon>Sphaerobacterales</taxon>
        <taxon>Sphaerobacterineae</taxon>
        <taxon>Sphaerobacteraceae</taxon>
        <taxon>Nitrolancea</taxon>
    </lineage>
</organism>
<reference evidence="1 2" key="1">
    <citation type="journal article" date="2012" name="ISME J.">
        <title>Nitrification expanded: discovery, physiology and genomics of a nitrite-oxidizing bacterium from the phylum Chloroflexi.</title>
        <authorList>
            <person name="Sorokin D.Y."/>
            <person name="Lucker S."/>
            <person name="Vejmelkova D."/>
            <person name="Kostrikina N.A."/>
            <person name="Kleerebezem R."/>
            <person name="Rijpstra W.I."/>
            <person name="Damste J.S."/>
            <person name="Le Paslier D."/>
            <person name="Muyzer G."/>
            <person name="Wagner M."/>
            <person name="van Loosdrecht M.C."/>
            <person name="Daims H."/>
        </authorList>
    </citation>
    <scope>NUCLEOTIDE SEQUENCE [LARGE SCALE GENOMIC DNA]</scope>
    <source>
        <strain evidence="2">none</strain>
    </source>
</reference>
<comment type="caution">
    <text evidence="1">The sequence shown here is derived from an EMBL/GenBank/DDBJ whole genome shotgun (WGS) entry which is preliminary data.</text>
</comment>
<dbReference type="Proteomes" id="UP000004221">
    <property type="component" value="Unassembled WGS sequence"/>
</dbReference>
<evidence type="ECO:0000313" key="2">
    <source>
        <dbReference type="Proteomes" id="UP000004221"/>
    </source>
</evidence>
<gene>
    <name evidence="1" type="ORF">NITHO_4060002</name>
</gene>
<protein>
    <submittedName>
        <fullName evidence="1">Uncharacterized protein</fullName>
    </submittedName>
</protein>
<dbReference type="EMBL" id="CAGS01000342">
    <property type="protein sequence ID" value="CCF84848.1"/>
    <property type="molecule type" value="Genomic_DNA"/>
</dbReference>
<evidence type="ECO:0000313" key="1">
    <source>
        <dbReference type="EMBL" id="CCF84848.1"/>
    </source>
</evidence>
<name>I4EJI6_9BACT</name>
<sequence>MNEHSAGQVGSTEVDPQWLPGAIGLPDQAISIRFHVGGMGARIWFARGGVVLVSLDYEDVLMKELIGAGLTMASCSYRLSRKSSRRTLAPIPG</sequence>
<dbReference type="AlphaFoldDB" id="I4EJI6"/>
<proteinExistence type="predicted"/>
<keyword evidence="2" id="KW-1185">Reference proteome</keyword>